<accession>A0A379Y2M1</accession>
<proteinExistence type="predicted"/>
<dbReference type="AlphaFoldDB" id="A0A379Y2M1"/>
<evidence type="ECO:0000313" key="2">
    <source>
        <dbReference type="Proteomes" id="UP000255534"/>
    </source>
</evidence>
<dbReference type="EMBL" id="UGXK01000002">
    <property type="protein sequence ID" value="SUI39624.1"/>
    <property type="molecule type" value="Genomic_DNA"/>
</dbReference>
<sequence>MKTFFLHAEIQEDREILSSVLERHFDSGLFKQFSITYNQDRDFSRIDISDNVSIEMMKNFISEVPEGHRMLQTLATNIEESEYNWQDLYLASS</sequence>
<reference evidence="1 2" key="1">
    <citation type="submission" date="2018-06" db="EMBL/GenBank/DDBJ databases">
        <authorList>
            <consortium name="Pathogen Informatics"/>
            <person name="Doyle S."/>
        </authorList>
    </citation>
    <scope>NUCLEOTIDE SEQUENCE [LARGE SCALE GENOMIC DNA]</scope>
    <source>
        <strain evidence="1 2">NCTC5798</strain>
    </source>
</reference>
<gene>
    <name evidence="1" type="ORF">NCTC5798_06065</name>
</gene>
<name>A0A379Y2M1_SALET</name>
<protein>
    <submittedName>
        <fullName evidence="1">Uncharacterized protein</fullName>
    </submittedName>
</protein>
<dbReference type="Proteomes" id="UP000255534">
    <property type="component" value="Unassembled WGS sequence"/>
</dbReference>
<organism evidence="1 2">
    <name type="scientific">Salmonella enterica I</name>
    <dbReference type="NCBI Taxonomy" id="59201"/>
    <lineage>
        <taxon>Bacteria</taxon>
        <taxon>Pseudomonadati</taxon>
        <taxon>Pseudomonadota</taxon>
        <taxon>Gammaproteobacteria</taxon>
        <taxon>Enterobacterales</taxon>
        <taxon>Enterobacteriaceae</taxon>
        <taxon>Salmonella</taxon>
    </lineage>
</organism>
<evidence type="ECO:0000313" key="1">
    <source>
        <dbReference type="EMBL" id="SUI39624.1"/>
    </source>
</evidence>